<comment type="function">
    <text evidence="10">Essential component of the signal peptidase complex (SPC) which catalyzes the cleavage of N-terminal signal sequences from nascent proteins as they are translocated into the lumen of the endoplasmic reticulum. Essential for the SPC catalytic activity, possibly by stabilizing and positioning the active center of the complex close to the lumenal surface.</text>
</comment>
<comment type="similarity">
    <text evidence="2">Belongs to the SPCS3 family.</text>
</comment>
<evidence type="ECO:0000256" key="9">
    <source>
        <dbReference type="ARBA" id="ARBA00029556"/>
    </source>
</evidence>
<keyword evidence="7 11" id="KW-1133">Transmembrane helix</keyword>
<keyword evidence="3 11" id="KW-0812">Transmembrane</keyword>
<keyword evidence="6" id="KW-0735">Signal-anchor</keyword>
<dbReference type="GO" id="GO:0005509">
    <property type="term" value="F:calcium ion binding"/>
    <property type="evidence" value="ECO:0007669"/>
    <property type="project" value="InterPro"/>
</dbReference>
<reference evidence="13" key="1">
    <citation type="submission" date="2021-02" db="EMBL/GenBank/DDBJ databases">
        <authorList>
            <person name="Nowell W R."/>
        </authorList>
    </citation>
    <scope>NUCLEOTIDE SEQUENCE</scope>
</reference>
<comment type="subcellular location">
    <subcellularLocation>
        <location evidence="1">Endoplasmic reticulum membrane</location>
        <topology evidence="1">Single-pass type II membrane protein</topology>
    </subcellularLocation>
</comment>
<keyword evidence="8 11" id="KW-0472">Membrane</keyword>
<feature type="domain" description="EF-hand" evidence="12">
    <location>
        <begin position="344"/>
        <end position="379"/>
    </location>
</feature>
<gene>
    <name evidence="13" type="ORF">QVE165_LOCUS40612</name>
</gene>
<dbReference type="Gene3D" id="1.10.238.10">
    <property type="entry name" value="EF-hand"/>
    <property type="match status" value="1"/>
</dbReference>
<dbReference type="InterPro" id="IPR002048">
    <property type="entry name" value="EF_hand_dom"/>
</dbReference>
<name>A0A815PY27_9BILA</name>
<evidence type="ECO:0000256" key="2">
    <source>
        <dbReference type="ARBA" id="ARBA00009289"/>
    </source>
</evidence>
<dbReference type="InterPro" id="IPR011992">
    <property type="entry name" value="EF-hand-dom_pair"/>
</dbReference>
<evidence type="ECO:0000256" key="8">
    <source>
        <dbReference type="ARBA" id="ARBA00023136"/>
    </source>
</evidence>
<organism evidence="13 14">
    <name type="scientific">Adineta steineri</name>
    <dbReference type="NCBI Taxonomy" id="433720"/>
    <lineage>
        <taxon>Eukaryota</taxon>
        <taxon>Metazoa</taxon>
        <taxon>Spiralia</taxon>
        <taxon>Gnathifera</taxon>
        <taxon>Rotifera</taxon>
        <taxon>Eurotatoria</taxon>
        <taxon>Bdelloidea</taxon>
        <taxon>Adinetida</taxon>
        <taxon>Adinetidae</taxon>
        <taxon>Adineta</taxon>
    </lineage>
</organism>
<dbReference type="PANTHER" id="PTHR12804">
    <property type="entry name" value="MICROSOMAL SIGNAL PEPTIDASE 23 KD SUBUNIT SPC22/23"/>
    <property type="match status" value="1"/>
</dbReference>
<dbReference type="InterPro" id="IPR007653">
    <property type="entry name" value="SPC3"/>
</dbReference>
<keyword evidence="5" id="KW-0106">Calcium</keyword>
<evidence type="ECO:0000259" key="12">
    <source>
        <dbReference type="PROSITE" id="PS50222"/>
    </source>
</evidence>
<dbReference type="GO" id="GO:0006465">
    <property type="term" value="P:signal peptide processing"/>
    <property type="evidence" value="ECO:0007669"/>
    <property type="project" value="InterPro"/>
</dbReference>
<evidence type="ECO:0000256" key="10">
    <source>
        <dbReference type="ARBA" id="ARBA00046080"/>
    </source>
</evidence>
<dbReference type="Pfam" id="PF04573">
    <property type="entry name" value="SPC22"/>
    <property type="match status" value="1"/>
</dbReference>
<proteinExistence type="inferred from homology"/>
<evidence type="ECO:0000313" key="14">
    <source>
        <dbReference type="Proteomes" id="UP000663832"/>
    </source>
</evidence>
<evidence type="ECO:0000256" key="6">
    <source>
        <dbReference type="ARBA" id="ARBA00022968"/>
    </source>
</evidence>
<feature type="transmembrane region" description="Helical" evidence="11">
    <location>
        <begin position="12"/>
        <end position="32"/>
    </location>
</feature>
<sequence length="418" mass="48105">MHSFLSRLNTLFAFTISVLAVLTIGVFVSTYFEKYYETVSIGVNKPIVKHMTDYSANRKKNDLGVLQLNLDMNLNQLFDWNVKVLFLYLIAEYVTPANSLNQVVLWDKIIRRGENARIYLHDIATKYYFWDDGENLRSNNVTLSLAWNIIPNAGRLLHVPANGSTSFIFSDQYTTSRAASPKSNIDNETINSQDSCKSRNTITRQWFHWQTSYKNHIKTLERSVNWWNLSPTSYLGIIVHLTKTNEIDLLRISLAQLSFLLSNNPRPVAIFHEGDFDNNQTSQSLAQTLGPHTPLAFERIDFSNKSVGPPPVDPITFSRGYSDMCRLFTLLLSNHLLSSNKSINPKEDLKKEFLMFDTNKDGFIDKNELKIVLQKILPKFQLPDEEIQRMISNVDRNNDGKIDYNEFMESIYPQLPPS</sequence>
<evidence type="ECO:0000256" key="11">
    <source>
        <dbReference type="SAM" id="Phobius"/>
    </source>
</evidence>
<dbReference type="OrthoDB" id="10261524at2759"/>
<dbReference type="EMBL" id="CAJNOM010000470">
    <property type="protein sequence ID" value="CAF1455964.1"/>
    <property type="molecule type" value="Genomic_DNA"/>
</dbReference>
<evidence type="ECO:0000256" key="3">
    <source>
        <dbReference type="ARBA" id="ARBA00022692"/>
    </source>
</evidence>
<dbReference type="Pfam" id="PF13499">
    <property type="entry name" value="EF-hand_7"/>
    <property type="match status" value="1"/>
</dbReference>
<keyword evidence="14" id="KW-1185">Reference proteome</keyword>
<dbReference type="GO" id="GO:0045047">
    <property type="term" value="P:protein targeting to ER"/>
    <property type="evidence" value="ECO:0007669"/>
    <property type="project" value="TreeGrafter"/>
</dbReference>
<dbReference type="SUPFAM" id="SSF47473">
    <property type="entry name" value="EF-hand"/>
    <property type="match status" value="1"/>
</dbReference>
<keyword evidence="4" id="KW-0256">Endoplasmic reticulum</keyword>
<dbReference type="PROSITE" id="PS50222">
    <property type="entry name" value="EF_HAND_2"/>
    <property type="match status" value="2"/>
</dbReference>
<dbReference type="GO" id="GO:0005787">
    <property type="term" value="C:signal peptidase complex"/>
    <property type="evidence" value="ECO:0007669"/>
    <property type="project" value="InterPro"/>
</dbReference>
<comment type="caution">
    <text evidence="13">The sequence shown here is derived from an EMBL/GenBank/DDBJ whole genome shotgun (WGS) entry which is preliminary data.</text>
</comment>
<accession>A0A815PY27</accession>
<dbReference type="Proteomes" id="UP000663832">
    <property type="component" value="Unassembled WGS sequence"/>
</dbReference>
<evidence type="ECO:0000313" key="13">
    <source>
        <dbReference type="EMBL" id="CAF1455964.1"/>
    </source>
</evidence>
<dbReference type="SMART" id="SM00054">
    <property type="entry name" value="EFh"/>
    <property type="match status" value="2"/>
</dbReference>
<dbReference type="PANTHER" id="PTHR12804:SF0">
    <property type="entry name" value="SIGNAL PEPTIDASE COMPLEX SUBUNIT 3"/>
    <property type="match status" value="1"/>
</dbReference>
<evidence type="ECO:0000256" key="7">
    <source>
        <dbReference type="ARBA" id="ARBA00022989"/>
    </source>
</evidence>
<evidence type="ECO:0000256" key="4">
    <source>
        <dbReference type="ARBA" id="ARBA00022824"/>
    </source>
</evidence>
<dbReference type="CDD" id="cd00051">
    <property type="entry name" value="EFh"/>
    <property type="match status" value="1"/>
</dbReference>
<dbReference type="InterPro" id="IPR018247">
    <property type="entry name" value="EF_Hand_1_Ca_BS"/>
</dbReference>
<feature type="domain" description="EF-hand" evidence="12">
    <location>
        <begin position="382"/>
        <end position="417"/>
    </location>
</feature>
<dbReference type="PROSITE" id="PS00018">
    <property type="entry name" value="EF_HAND_1"/>
    <property type="match status" value="2"/>
</dbReference>
<evidence type="ECO:0000256" key="5">
    <source>
        <dbReference type="ARBA" id="ARBA00022837"/>
    </source>
</evidence>
<evidence type="ECO:0000256" key="1">
    <source>
        <dbReference type="ARBA" id="ARBA00004648"/>
    </source>
</evidence>
<protein>
    <recommendedName>
        <fullName evidence="9">Signal peptidase complex subunit 3</fullName>
    </recommendedName>
</protein>
<dbReference type="AlphaFoldDB" id="A0A815PY27"/>